<comment type="subunit">
    <text evidence="5">The Tat system comprises two distinct complexes: a TatABC complex, containing multiple copies of TatA, TatB and TatC subunits, and a separate TatA complex, containing only TatA subunits. Substrates initially bind to the TatABC complex, which probably triggers association of the separate TatA complex to form the active translocon.</text>
</comment>
<dbReference type="GO" id="GO:0043953">
    <property type="term" value="P:protein transport by the Tat complex"/>
    <property type="evidence" value="ECO:0007669"/>
    <property type="project" value="UniProtKB-UniRule"/>
</dbReference>
<dbReference type="PRINTS" id="PR01840">
    <property type="entry name" value="TATCFAMILY"/>
</dbReference>
<dbReference type="Pfam" id="PF00902">
    <property type="entry name" value="TatC"/>
    <property type="match status" value="1"/>
</dbReference>
<dbReference type="EMBL" id="AVPS01000001">
    <property type="protein sequence ID" value="KGM52738.1"/>
    <property type="molecule type" value="Genomic_DNA"/>
</dbReference>
<accession>A0A0A0ERH5</accession>
<protein>
    <recommendedName>
        <fullName evidence="5">Sec-independent protein translocase protein TatC</fullName>
    </recommendedName>
</protein>
<dbReference type="PANTHER" id="PTHR30371">
    <property type="entry name" value="SEC-INDEPENDENT PROTEIN TRANSLOCASE PROTEIN TATC"/>
    <property type="match status" value="1"/>
</dbReference>
<comment type="similarity">
    <text evidence="5">Belongs to the TatC family.</text>
</comment>
<dbReference type="RefSeq" id="WP_036191382.1">
    <property type="nucleotide sequence ID" value="NZ_AVPS01000001.1"/>
</dbReference>
<dbReference type="AlphaFoldDB" id="A0A0A0ERH5"/>
<comment type="subcellular location">
    <subcellularLocation>
        <location evidence="5">Cell membrane</location>
        <topology evidence="5">Multi-pass membrane protein</topology>
    </subcellularLocation>
    <subcellularLocation>
        <location evidence="1">Membrane</location>
        <topology evidence="1">Multi-pass membrane protein</topology>
    </subcellularLocation>
</comment>
<keyword evidence="5" id="KW-1003">Cell membrane</keyword>
<dbReference type="GO" id="GO:0065002">
    <property type="term" value="P:intracellular protein transmembrane transport"/>
    <property type="evidence" value="ECO:0007669"/>
    <property type="project" value="TreeGrafter"/>
</dbReference>
<keyword evidence="5" id="KW-0653">Protein transport</keyword>
<dbReference type="OrthoDB" id="9777044at2"/>
<dbReference type="PROSITE" id="PS01218">
    <property type="entry name" value="TATC"/>
    <property type="match status" value="1"/>
</dbReference>
<evidence type="ECO:0000313" key="7">
    <source>
        <dbReference type="Proteomes" id="UP000030017"/>
    </source>
</evidence>
<keyword evidence="4 5" id="KW-0472">Membrane</keyword>
<dbReference type="HAMAP" id="MF_00902">
    <property type="entry name" value="TatC"/>
    <property type="match status" value="1"/>
</dbReference>
<keyword evidence="2 5" id="KW-0812">Transmembrane</keyword>
<reference evidence="6 7" key="1">
    <citation type="submission" date="2013-08" db="EMBL/GenBank/DDBJ databases">
        <title>Genome sequencing of Lysobacter.</title>
        <authorList>
            <person name="Zhang S."/>
            <person name="Wang G."/>
        </authorList>
    </citation>
    <scope>NUCLEOTIDE SEQUENCE [LARGE SCALE GENOMIC DNA]</scope>
    <source>
        <strain evidence="6 7">Ko07</strain>
    </source>
</reference>
<dbReference type="InterPro" id="IPR019820">
    <property type="entry name" value="Sec-indep_translocase_CS"/>
</dbReference>
<evidence type="ECO:0000256" key="4">
    <source>
        <dbReference type="ARBA" id="ARBA00023136"/>
    </source>
</evidence>
<feature type="transmembrane region" description="Helical" evidence="5">
    <location>
        <begin position="165"/>
        <end position="190"/>
    </location>
</feature>
<evidence type="ECO:0000256" key="2">
    <source>
        <dbReference type="ARBA" id="ARBA00022692"/>
    </source>
</evidence>
<feature type="transmembrane region" description="Helical" evidence="5">
    <location>
        <begin position="28"/>
        <end position="46"/>
    </location>
</feature>
<evidence type="ECO:0000313" key="6">
    <source>
        <dbReference type="EMBL" id="KGM52738.1"/>
    </source>
</evidence>
<organism evidence="6 7">
    <name type="scientific">Lysobacter concretionis Ko07 = DSM 16239</name>
    <dbReference type="NCBI Taxonomy" id="1122185"/>
    <lineage>
        <taxon>Bacteria</taxon>
        <taxon>Pseudomonadati</taxon>
        <taxon>Pseudomonadota</taxon>
        <taxon>Gammaproteobacteria</taxon>
        <taxon>Lysobacterales</taxon>
        <taxon>Lysobacteraceae</taxon>
        <taxon>Novilysobacter</taxon>
    </lineage>
</organism>
<keyword evidence="5" id="KW-0813">Transport</keyword>
<gene>
    <name evidence="5" type="primary">tatC</name>
    <name evidence="6" type="ORF">N792_00350</name>
</gene>
<keyword evidence="5" id="KW-0811">Translocation</keyword>
<name>A0A0A0ERH5_9GAMM</name>
<keyword evidence="3 5" id="KW-1133">Transmembrane helix</keyword>
<feature type="transmembrane region" description="Helical" evidence="5">
    <location>
        <begin position="115"/>
        <end position="145"/>
    </location>
</feature>
<dbReference type="STRING" id="1122185.N792_00350"/>
<dbReference type="PANTHER" id="PTHR30371:SF0">
    <property type="entry name" value="SEC-INDEPENDENT PROTEIN TRANSLOCASE PROTEIN TATC, CHLOROPLASTIC-RELATED"/>
    <property type="match status" value="1"/>
</dbReference>
<proteinExistence type="inferred from homology"/>
<sequence length="258" mass="27720">MSTPHSDPADDAATPRLLDHLIELRSRLLRGVAGLIAVLLVILPFGNKLYAALAAPLLAKLPPGGQLIAVEVASPFFAPVKLAFFAALMISMPWLLYQAWAFVAPGLYQREKRLAMPLLVSAVTLFYAGCAFAFFLVLPAVFGFLTKIAPEGVAMMTDITAYLDFVLVIFFAFGASFELPVALVIAALLGWVTPDQLKESRGYAVVGIFIVAAVITPPDVVSQLMLAIPMCALYEVGILAARWLVPQTADESSTKPRA</sequence>
<dbReference type="Proteomes" id="UP000030017">
    <property type="component" value="Unassembled WGS sequence"/>
</dbReference>
<dbReference type="NCBIfam" id="TIGR00945">
    <property type="entry name" value="tatC"/>
    <property type="match status" value="1"/>
</dbReference>
<dbReference type="GO" id="GO:0009977">
    <property type="term" value="F:proton motive force dependent protein transmembrane transporter activity"/>
    <property type="evidence" value="ECO:0007669"/>
    <property type="project" value="TreeGrafter"/>
</dbReference>
<comment type="function">
    <text evidence="5">Part of the twin-arginine translocation (Tat) system that transports large folded proteins containing a characteristic twin-arginine motif in their signal peptide across membranes. Together with TatB, TatC is part of a receptor directly interacting with Tat signal peptides.</text>
</comment>
<feature type="transmembrane region" description="Helical" evidence="5">
    <location>
        <begin position="224"/>
        <end position="245"/>
    </location>
</feature>
<dbReference type="eggNOG" id="COG0805">
    <property type="taxonomic scope" value="Bacteria"/>
</dbReference>
<evidence type="ECO:0000256" key="5">
    <source>
        <dbReference type="HAMAP-Rule" id="MF_00902"/>
    </source>
</evidence>
<comment type="caution">
    <text evidence="6">The sequence shown here is derived from an EMBL/GenBank/DDBJ whole genome shotgun (WGS) entry which is preliminary data.</text>
</comment>
<feature type="transmembrane region" description="Helical" evidence="5">
    <location>
        <begin position="202"/>
        <end position="218"/>
    </location>
</feature>
<keyword evidence="7" id="KW-1185">Reference proteome</keyword>
<evidence type="ECO:0000256" key="1">
    <source>
        <dbReference type="ARBA" id="ARBA00004141"/>
    </source>
</evidence>
<dbReference type="InterPro" id="IPR002033">
    <property type="entry name" value="TatC"/>
</dbReference>
<evidence type="ECO:0000256" key="3">
    <source>
        <dbReference type="ARBA" id="ARBA00022989"/>
    </source>
</evidence>
<feature type="transmembrane region" description="Helical" evidence="5">
    <location>
        <begin position="82"/>
        <end position="103"/>
    </location>
</feature>
<dbReference type="GO" id="GO:0033281">
    <property type="term" value="C:TAT protein transport complex"/>
    <property type="evidence" value="ECO:0007669"/>
    <property type="project" value="UniProtKB-UniRule"/>
</dbReference>